<accession>A0ABQ7HYY7</accession>
<name>A0ABQ7HYY7_9MICR</name>
<sequence>MESIQLENKIIACIKYKNFASAIFLATTYKKNPLLLPILLYENREYSRALFHLRDFHCRTANFYKALCYKAKGEYEKAITHLLRRGEPTRPFNNLLDIFLIGEDGIENYYELLGELYTQAEDRTKALEYFKKSVNEYILLTASRELIMEEITTGLIKNTSNEYFRDRILFNSSLDKNISKKYIKYVPGIGSYFLMDSAKELFERGRIDESKNMFEFVRAKDIHFLDGLDVYSTLLWHSKDISRLGVLCNHLVDNHPYHHITWTALGNYFSHRSNHSRAVLCFQRSKLIRRDHYILSLLGHEFMMRNEFKSAIKHFLCSIKMYTRNYNASFGCGIAYSKTNRPENAEFFFKRSLEFNPTNPLLRLLYIQFLIRAGRHDHALDWIAGCFGVDRGASIDEMVRKIKVRVLSNARNETEDLILLELVEILIFFNLLALAMEIMEIIKSKGKSYDQKNMLIKDKISNKKD</sequence>
<dbReference type="Proteomes" id="UP001516464">
    <property type="component" value="Unassembled WGS sequence"/>
</dbReference>
<dbReference type="SUPFAM" id="SSF48452">
    <property type="entry name" value="TPR-like"/>
    <property type="match status" value="2"/>
</dbReference>
<dbReference type="PROSITE" id="PS50005">
    <property type="entry name" value="TPR"/>
    <property type="match status" value="1"/>
</dbReference>
<reference evidence="4 5" key="1">
    <citation type="submission" date="2019-01" db="EMBL/GenBank/DDBJ databases">
        <title>Genomes sequencing and comparative genomics of infectious freshwater microsporidia, Cucumispora dikerogammari and Thelohania contejeani.</title>
        <authorList>
            <person name="Cormier A."/>
            <person name="Giraud I."/>
            <person name="Wattier R."/>
            <person name="Teixeira M."/>
            <person name="Grandjean F."/>
            <person name="Rigaud T."/>
            <person name="Cordaux R."/>
        </authorList>
    </citation>
    <scope>NUCLEOTIDE SEQUENCE [LARGE SCALE GENOMIC DNA]</scope>
    <source>
        <strain evidence="4">T1</strain>
        <tissue evidence="4">Spores</tissue>
    </source>
</reference>
<proteinExistence type="inferred from homology"/>
<organism evidence="4 5">
    <name type="scientific">Astathelohania contejeani</name>
    <dbReference type="NCBI Taxonomy" id="164912"/>
    <lineage>
        <taxon>Eukaryota</taxon>
        <taxon>Fungi</taxon>
        <taxon>Fungi incertae sedis</taxon>
        <taxon>Microsporidia</taxon>
        <taxon>Astathelohaniidae</taxon>
        <taxon>Astathelohania</taxon>
    </lineage>
</organism>
<evidence type="ECO:0000256" key="1">
    <source>
        <dbReference type="ARBA" id="ARBA00022803"/>
    </source>
</evidence>
<evidence type="ECO:0000256" key="3">
    <source>
        <dbReference type="PROSITE-ProRule" id="PRU00339"/>
    </source>
</evidence>
<dbReference type="PANTHER" id="PTHR12558">
    <property type="entry name" value="CELL DIVISION CYCLE 16,23,27"/>
    <property type="match status" value="1"/>
</dbReference>
<dbReference type="SMART" id="SM00028">
    <property type="entry name" value="TPR"/>
    <property type="match status" value="4"/>
</dbReference>
<evidence type="ECO:0000256" key="2">
    <source>
        <dbReference type="ARBA" id="ARBA00038210"/>
    </source>
</evidence>
<dbReference type="InterPro" id="IPR019734">
    <property type="entry name" value="TPR_rpt"/>
</dbReference>
<evidence type="ECO:0000313" key="4">
    <source>
        <dbReference type="EMBL" id="KAF7683342.1"/>
    </source>
</evidence>
<evidence type="ECO:0000313" key="5">
    <source>
        <dbReference type="Proteomes" id="UP001516464"/>
    </source>
</evidence>
<dbReference type="InterPro" id="IPR011990">
    <property type="entry name" value="TPR-like_helical_dom_sf"/>
</dbReference>
<gene>
    <name evidence="4" type="primary">nuc2</name>
    <name evidence="4" type="ORF">TCON_1439</name>
</gene>
<comment type="similarity">
    <text evidence="2">Belongs to the APC3/CDC27 family.</text>
</comment>
<dbReference type="Gene3D" id="1.25.40.10">
    <property type="entry name" value="Tetratricopeptide repeat domain"/>
    <property type="match status" value="2"/>
</dbReference>
<keyword evidence="5" id="KW-1185">Reference proteome</keyword>
<dbReference type="EMBL" id="SBIQ01000096">
    <property type="protein sequence ID" value="KAF7683342.1"/>
    <property type="molecule type" value="Genomic_DNA"/>
</dbReference>
<dbReference type="PANTHER" id="PTHR12558:SF13">
    <property type="entry name" value="CELL DIVISION CYCLE PROTEIN 27 HOMOLOG"/>
    <property type="match status" value="1"/>
</dbReference>
<feature type="repeat" description="TPR" evidence="3">
    <location>
        <begin position="326"/>
        <end position="359"/>
    </location>
</feature>
<comment type="caution">
    <text evidence="4">The sequence shown here is derived from an EMBL/GenBank/DDBJ whole genome shotgun (WGS) entry which is preliminary data.</text>
</comment>
<dbReference type="Pfam" id="PF13181">
    <property type="entry name" value="TPR_8"/>
    <property type="match status" value="2"/>
</dbReference>
<keyword evidence="1 3" id="KW-0802">TPR repeat</keyword>
<protein>
    <submittedName>
        <fullName evidence="4">Anaphase-promoting complex subunit 3</fullName>
    </submittedName>
</protein>